<dbReference type="HOGENOM" id="CLU_103734_0_1_6"/>
<evidence type="ECO:0000313" key="4">
    <source>
        <dbReference type="EMBL" id="EFX91168.1"/>
    </source>
</evidence>
<dbReference type="PANTHER" id="PTHR36305">
    <property type="entry name" value="PHOSPHATIDYLGLYCEROPHOSPHATASE A"/>
    <property type="match status" value="1"/>
</dbReference>
<gene>
    <name evidence="4" type="primary">pgpA</name>
    <name evidence="4" type="ORF">HMPREF0027_1769</name>
</gene>
<proteinExistence type="predicted"/>
<feature type="transmembrane region" description="Helical" evidence="2">
    <location>
        <begin position="143"/>
        <end position="165"/>
    </location>
</feature>
<evidence type="ECO:0000259" key="3">
    <source>
        <dbReference type="Pfam" id="PF04608"/>
    </source>
</evidence>
<dbReference type="AlphaFoldDB" id="E8KIV2"/>
<keyword evidence="1 4" id="KW-0378">Hydrolase</keyword>
<dbReference type="EC" id="3.1.3.27" evidence="1"/>
<keyword evidence="1" id="KW-0442">Lipid degradation</keyword>
<keyword evidence="5" id="KW-1185">Reference proteome</keyword>
<accession>E8KIV2</accession>
<dbReference type="UniPathway" id="UPA00084">
    <property type="reaction ID" value="UER00504"/>
</dbReference>
<reference evidence="4 5" key="1">
    <citation type="submission" date="2011-01" db="EMBL/GenBank/DDBJ databases">
        <authorList>
            <person name="Muzny D."/>
            <person name="Qin X."/>
            <person name="Deng J."/>
            <person name="Jiang H."/>
            <person name="Liu Y."/>
            <person name="Qu J."/>
            <person name="Song X.-Z."/>
            <person name="Zhang L."/>
            <person name="Thornton R."/>
            <person name="Coyle M."/>
            <person name="Francisco L."/>
            <person name="Jackson L."/>
            <person name="Javaid M."/>
            <person name="Korchina V."/>
            <person name="Kovar C."/>
            <person name="Mata R."/>
            <person name="Mathew T."/>
            <person name="Ngo R."/>
            <person name="Nguyen L."/>
            <person name="Nguyen N."/>
            <person name="Okwuonu G."/>
            <person name="Ongeri F."/>
            <person name="Pham C."/>
            <person name="Simmons D."/>
            <person name="Wilczek-Boney K."/>
            <person name="Hale W."/>
            <person name="Jakkamsetti A."/>
            <person name="Pham P."/>
            <person name="Ruth R."/>
            <person name="San Lucas F."/>
            <person name="Warren J."/>
            <person name="Zhang J."/>
            <person name="Zhao Z."/>
            <person name="Zhou C."/>
            <person name="Zhu D."/>
            <person name="Lee S."/>
            <person name="Bess C."/>
            <person name="Blankenburg K."/>
            <person name="Forbes L."/>
            <person name="Fu Q."/>
            <person name="Gubbala S."/>
            <person name="Hirani K."/>
            <person name="Jayaseelan J.C."/>
            <person name="Lara F."/>
            <person name="Munidasa M."/>
            <person name="Palculict T."/>
            <person name="Patil S."/>
            <person name="Pu L.-L."/>
            <person name="Saada N."/>
            <person name="Tang L."/>
            <person name="Weissenberger G."/>
            <person name="Zhu Y."/>
            <person name="Hemphill L."/>
            <person name="Shang Y."/>
            <person name="Youmans B."/>
            <person name="Ayvaz T."/>
            <person name="Ross M."/>
            <person name="Santibanez J."/>
            <person name="Aqrawi P."/>
            <person name="Gross S."/>
            <person name="Joshi V."/>
            <person name="Fowler G."/>
            <person name="Nazareth L."/>
            <person name="Reid J."/>
            <person name="Worley K."/>
            <person name="Petrosino J."/>
            <person name="Highlander S."/>
            <person name="Gibbs R."/>
        </authorList>
    </citation>
    <scope>NUCLEOTIDE SEQUENCE [LARGE SCALE GENOMIC DNA]</scope>
    <source>
        <strain evidence="4 5">ATCC 25976</strain>
    </source>
</reference>
<feature type="transmembrane region" description="Helical" evidence="2">
    <location>
        <begin position="96"/>
        <end position="123"/>
    </location>
</feature>
<keyword evidence="1" id="KW-1208">Phospholipid metabolism</keyword>
<dbReference type="Pfam" id="PF04608">
    <property type="entry name" value="PgpA"/>
    <property type="match status" value="1"/>
</dbReference>
<protein>
    <recommendedName>
        <fullName evidence="1">Phosphatidylglycerophosphatase A</fullName>
        <ecNumber evidence="1">3.1.3.27</ecNumber>
    </recommendedName>
    <alternativeName>
        <fullName evidence="1">Phosphatidylglycerolphosphate phosphatase A</fullName>
    </alternativeName>
</protein>
<name>E8KIV2_9PAST</name>
<dbReference type="SUPFAM" id="SSF101307">
    <property type="entry name" value="YutG-like"/>
    <property type="match status" value="1"/>
</dbReference>
<dbReference type="GO" id="GO:0046872">
    <property type="term" value="F:metal ion binding"/>
    <property type="evidence" value="ECO:0007669"/>
    <property type="project" value="UniProtKB-KW"/>
</dbReference>
<evidence type="ECO:0000313" key="5">
    <source>
        <dbReference type="Proteomes" id="UP000005467"/>
    </source>
</evidence>
<dbReference type="CDD" id="cd06971">
    <property type="entry name" value="PgpA"/>
    <property type="match status" value="1"/>
</dbReference>
<comment type="pathway">
    <text evidence="1">Phospholipid metabolism; phosphatidylglycerol biosynthesis; phosphatidylglycerol from CDP-diacylglycerol: step 2/2.</text>
</comment>
<comment type="caution">
    <text evidence="4">The sequence shown here is derived from an EMBL/GenBank/DDBJ whole genome shotgun (WGS) entry which is preliminary data.</text>
</comment>
<dbReference type="InterPro" id="IPR026037">
    <property type="entry name" value="PgpA"/>
</dbReference>
<dbReference type="GO" id="GO:0008962">
    <property type="term" value="F:phosphatidylglycerophosphatase activity"/>
    <property type="evidence" value="ECO:0007669"/>
    <property type="project" value="UniProtKB-EC"/>
</dbReference>
<dbReference type="EMBL" id="AEVG01000120">
    <property type="protein sequence ID" value="EFX91168.1"/>
    <property type="molecule type" value="Genomic_DNA"/>
</dbReference>
<organism evidence="4 5">
    <name type="scientific">Actinobacillus ureae ATCC 25976</name>
    <dbReference type="NCBI Taxonomy" id="887324"/>
    <lineage>
        <taxon>Bacteria</taxon>
        <taxon>Pseudomonadati</taxon>
        <taxon>Pseudomonadota</taxon>
        <taxon>Gammaproteobacteria</taxon>
        <taxon>Pasteurellales</taxon>
        <taxon>Pasteurellaceae</taxon>
        <taxon>Actinobacillus</taxon>
    </lineage>
</organism>
<dbReference type="Proteomes" id="UP000005467">
    <property type="component" value="Unassembled WGS sequence"/>
</dbReference>
<keyword evidence="1" id="KW-0595">Phospholipid degradation</keyword>
<comment type="catalytic activity">
    <reaction evidence="1">
        <text>a 1,2-diacyl-sn-glycero-3-phospho-(1'-sn-glycero-3'-phosphate) + H2O = a 1,2-diacyl-sn-glycero-3-phospho-(1'-sn-glycerol) + phosphate</text>
        <dbReference type="Rhea" id="RHEA:33751"/>
        <dbReference type="ChEBI" id="CHEBI:15377"/>
        <dbReference type="ChEBI" id="CHEBI:43474"/>
        <dbReference type="ChEBI" id="CHEBI:60110"/>
        <dbReference type="ChEBI" id="CHEBI:64716"/>
        <dbReference type="EC" id="3.1.3.27"/>
    </reaction>
</comment>
<dbReference type="InterPro" id="IPR036681">
    <property type="entry name" value="PgpA-like_sf"/>
</dbReference>
<keyword evidence="1" id="KW-0443">Lipid metabolism</keyword>
<dbReference type="InterPro" id="IPR007686">
    <property type="entry name" value="YutG/PgpA"/>
</dbReference>
<feature type="transmembrane region" description="Helical" evidence="2">
    <location>
        <begin position="57"/>
        <end position="75"/>
    </location>
</feature>
<keyword evidence="1" id="KW-0479">Metal-binding</keyword>
<dbReference type="GO" id="GO:0009395">
    <property type="term" value="P:phospholipid catabolic process"/>
    <property type="evidence" value="ECO:0007669"/>
    <property type="project" value="UniProtKB-KW"/>
</dbReference>
<dbReference type="GO" id="GO:0006655">
    <property type="term" value="P:phosphatidylglycerol biosynthetic process"/>
    <property type="evidence" value="ECO:0007669"/>
    <property type="project" value="UniProtKB-UniPathway"/>
</dbReference>
<comment type="function">
    <text evidence="1">Lipid phosphatase which dephosphorylates phosphatidylglycerophosphate (PGP) to phosphatidylglycerol (PG).</text>
</comment>
<feature type="transmembrane region" description="Helical" evidence="2">
    <location>
        <begin position="21"/>
        <end position="51"/>
    </location>
</feature>
<comment type="cofactor">
    <cofactor evidence="1">
        <name>Mg(2+)</name>
        <dbReference type="ChEBI" id="CHEBI:18420"/>
    </cofactor>
</comment>
<evidence type="ECO:0000256" key="2">
    <source>
        <dbReference type="SAM" id="Phobius"/>
    </source>
</evidence>
<keyword evidence="1 2" id="KW-0812">Transmembrane</keyword>
<feature type="domain" description="YutG/PgpA" evidence="3">
    <location>
        <begin position="22"/>
        <end position="162"/>
    </location>
</feature>
<keyword evidence="1" id="KW-1003">Cell membrane</keyword>
<comment type="subcellular location">
    <subcellularLocation>
        <location evidence="1">Cell inner membrane</location>
        <topology evidence="1">Multi-pass membrane protein</topology>
    </subcellularLocation>
</comment>
<keyword evidence="1" id="KW-0997">Cell inner membrane</keyword>
<sequence length="166" mass="18861">MIILNQYKTMKNFNLKSPIHLLACGFGSGLLKPAPGTWGSLAGVLIAILLWNLTESFLFFIGLTLVSFIAGCHICEQTSRDLNVHDDGRIVWDEIVAIFLMFAFLPEYNSLAYILTFICFRFFDVLKPYPIRYFDEKLETGLGIMFDDILAAIYALTALHLIYCFI</sequence>
<keyword evidence="1 2" id="KW-0472">Membrane</keyword>
<dbReference type="PIRSF" id="PIRSF006162">
    <property type="entry name" value="PgpA"/>
    <property type="match status" value="1"/>
</dbReference>
<dbReference type="PANTHER" id="PTHR36305:SF1">
    <property type="entry name" value="PHOSPHATIDYLGLYCEROPHOSPHATASE A"/>
    <property type="match status" value="1"/>
</dbReference>
<evidence type="ECO:0000256" key="1">
    <source>
        <dbReference type="PIRNR" id="PIRNR006162"/>
    </source>
</evidence>
<keyword evidence="2" id="KW-1133">Transmembrane helix</keyword>
<dbReference type="GO" id="GO:0005886">
    <property type="term" value="C:plasma membrane"/>
    <property type="evidence" value="ECO:0007669"/>
    <property type="project" value="UniProtKB-SubCell"/>
</dbReference>
<keyword evidence="1" id="KW-0460">Magnesium</keyword>